<evidence type="ECO:0000259" key="1">
    <source>
        <dbReference type="Pfam" id="PF09851"/>
    </source>
</evidence>
<feature type="domain" description="SHOCT" evidence="1">
    <location>
        <begin position="57"/>
        <end position="84"/>
    </location>
</feature>
<proteinExistence type="predicted"/>
<evidence type="ECO:0000313" key="2">
    <source>
        <dbReference type="EMBL" id="QSE77666.1"/>
    </source>
</evidence>
<dbReference type="AlphaFoldDB" id="A0AA45QST2"/>
<dbReference type="EMBL" id="CP070872">
    <property type="protein sequence ID" value="QSE77666.1"/>
    <property type="molecule type" value="Genomic_DNA"/>
</dbReference>
<dbReference type="Proteomes" id="UP000663608">
    <property type="component" value="Chromosome"/>
</dbReference>
<reference evidence="2 3" key="1">
    <citation type="submission" date="2021-02" db="EMBL/GenBank/DDBJ databases">
        <title>Complete genome sequence of Lactococcus lactis strain K_LL004.</title>
        <authorList>
            <person name="Kim H.B."/>
        </authorList>
    </citation>
    <scope>NUCLEOTIDE SEQUENCE [LARGE SCALE GENOMIC DNA]</scope>
    <source>
        <strain evidence="2 3">K_LL004</strain>
    </source>
</reference>
<protein>
    <submittedName>
        <fullName evidence="2">SHOCT domain-containing protein</fullName>
    </submittedName>
</protein>
<dbReference type="KEGG" id="lti:JW886_07725"/>
<gene>
    <name evidence="2" type="ORF">JW886_07725</name>
</gene>
<organism evidence="2 3">
    <name type="scientific">Lactococcus taiwanensis</name>
    <dbReference type="NCBI Taxonomy" id="1151742"/>
    <lineage>
        <taxon>Bacteria</taxon>
        <taxon>Bacillati</taxon>
        <taxon>Bacillota</taxon>
        <taxon>Bacilli</taxon>
        <taxon>Lactobacillales</taxon>
        <taxon>Streptococcaceae</taxon>
        <taxon>Lactococcus</taxon>
    </lineage>
</organism>
<dbReference type="InterPro" id="IPR018649">
    <property type="entry name" value="SHOCT"/>
</dbReference>
<accession>A0AA45QST2</accession>
<keyword evidence="3" id="KW-1185">Reference proteome</keyword>
<dbReference type="Pfam" id="PF09851">
    <property type="entry name" value="SHOCT"/>
    <property type="match status" value="1"/>
</dbReference>
<evidence type="ECO:0000313" key="3">
    <source>
        <dbReference type="Proteomes" id="UP000663608"/>
    </source>
</evidence>
<sequence length="85" mass="9568">MGIITIDTFKEKFNVAVDKVSGRNINDAIHSVLITNSSNNQANSNNDNNERSLSIAEEIKKFKDLLDIGAISQEEYDQQKEKLLK</sequence>
<name>A0AA45QST2_9LACT</name>